<dbReference type="InterPro" id="IPR050717">
    <property type="entry name" value="C2H2-ZF_Transcription_Reg"/>
</dbReference>
<dbReference type="PROSITE" id="PS00028">
    <property type="entry name" value="ZINC_FINGER_C2H2_1"/>
    <property type="match status" value="6"/>
</dbReference>
<feature type="domain" description="C2H2-type" evidence="9">
    <location>
        <begin position="199"/>
        <end position="226"/>
    </location>
</feature>
<dbReference type="InterPro" id="IPR013087">
    <property type="entry name" value="Znf_C2H2_type"/>
</dbReference>
<evidence type="ECO:0000256" key="7">
    <source>
        <dbReference type="PROSITE-ProRule" id="PRU00042"/>
    </source>
</evidence>
<dbReference type="Proteomes" id="UP000515163">
    <property type="component" value="Unplaced"/>
</dbReference>
<evidence type="ECO:0000256" key="5">
    <source>
        <dbReference type="ARBA" id="ARBA00022833"/>
    </source>
</evidence>
<dbReference type="FunFam" id="3.30.160.60:FF:000016">
    <property type="entry name" value="zinc finger protein 37 homolog"/>
    <property type="match status" value="1"/>
</dbReference>
<dbReference type="GO" id="GO:0045893">
    <property type="term" value="P:positive regulation of DNA-templated transcription"/>
    <property type="evidence" value="ECO:0007669"/>
    <property type="project" value="UniProtKB-ARBA"/>
</dbReference>
<protein>
    <submittedName>
        <fullName evidence="11">Fez family zinc finger protein 2-like</fullName>
    </submittedName>
</protein>
<dbReference type="Pfam" id="PF00096">
    <property type="entry name" value="zf-C2H2"/>
    <property type="match status" value="4"/>
</dbReference>
<evidence type="ECO:0000313" key="10">
    <source>
        <dbReference type="Proteomes" id="UP000515163"/>
    </source>
</evidence>
<dbReference type="GO" id="GO:0008270">
    <property type="term" value="F:zinc ion binding"/>
    <property type="evidence" value="ECO:0007669"/>
    <property type="project" value="UniProtKB-KW"/>
</dbReference>
<keyword evidence="2" id="KW-0479">Metal-binding</keyword>
<dbReference type="PANTHER" id="PTHR14196:SF12">
    <property type="entry name" value="ZINC FINGER PROTEIN 208-LIKE"/>
    <property type="match status" value="1"/>
</dbReference>
<evidence type="ECO:0000256" key="3">
    <source>
        <dbReference type="ARBA" id="ARBA00022737"/>
    </source>
</evidence>
<evidence type="ECO:0000256" key="4">
    <source>
        <dbReference type="ARBA" id="ARBA00022771"/>
    </source>
</evidence>
<evidence type="ECO:0000256" key="8">
    <source>
        <dbReference type="SAM" id="MobiDB-lite"/>
    </source>
</evidence>
<dbReference type="AlphaFoldDB" id="A0A6P8IZM4"/>
<accession>A0A6P8IZM4</accession>
<evidence type="ECO:0000256" key="6">
    <source>
        <dbReference type="ARBA" id="ARBA00023242"/>
    </source>
</evidence>
<dbReference type="OrthoDB" id="5062908at2759"/>
<dbReference type="FunFam" id="3.30.160.60:FF:000512">
    <property type="entry name" value="zinc finger protein 197 isoform X1"/>
    <property type="match status" value="1"/>
</dbReference>
<keyword evidence="6" id="KW-0539">Nucleus</keyword>
<feature type="domain" description="C2H2-type" evidence="9">
    <location>
        <begin position="169"/>
        <end position="198"/>
    </location>
</feature>
<keyword evidence="10" id="KW-1185">Reference proteome</keyword>
<keyword evidence="3" id="KW-0677">Repeat</keyword>
<feature type="domain" description="C2H2-type" evidence="9">
    <location>
        <begin position="311"/>
        <end position="335"/>
    </location>
</feature>
<dbReference type="KEGG" id="aten:116305447"/>
<feature type="region of interest" description="Disordered" evidence="8">
    <location>
        <begin position="122"/>
        <end position="145"/>
    </location>
</feature>
<dbReference type="RefSeq" id="XP_031571205.1">
    <property type="nucleotide sequence ID" value="XM_031715345.1"/>
</dbReference>
<proteinExistence type="predicted"/>
<sequence>MPKAFLLKRTFMKADALEWPSPLSPHRVNAKVDSDVGKGFRSKILRENKAEKVDVVSQRKGKFSYPADVCVGGSLDNTAKNLSLETDFINNKKNPSGCIDAARNHSKDVRLKYGEKSKRCRTYDDSDSSVHFSSSGEEDEPQTNCIGINKAGKQKANQIKKDRANKAIHRCDQCGKIFKTKYTLSIHLKMPDHTESRPFVCNICGKGFRLSSTLCRHKIIHTQKKPHKCDTCNKSFNRSSTLKTHIRTHSEKKAFVCDICGKGFHQKGNLRNHIMIHTGEKPFKCTKCQRAFNKMSNLKFHMHTHTDNLPYQCKVCRQRFSKKHELKQHNDEAHA</sequence>
<evidence type="ECO:0000313" key="11">
    <source>
        <dbReference type="RefSeq" id="XP_031571205.1"/>
    </source>
</evidence>
<keyword evidence="5" id="KW-0862">Zinc</keyword>
<reference evidence="11" key="1">
    <citation type="submission" date="2025-08" db="UniProtKB">
        <authorList>
            <consortium name="RefSeq"/>
        </authorList>
    </citation>
    <scope>IDENTIFICATION</scope>
    <source>
        <tissue evidence="11">Tentacle</tissue>
    </source>
</reference>
<dbReference type="PROSITE" id="PS50157">
    <property type="entry name" value="ZINC_FINGER_C2H2_2"/>
    <property type="match status" value="6"/>
</dbReference>
<evidence type="ECO:0000256" key="1">
    <source>
        <dbReference type="ARBA" id="ARBA00004123"/>
    </source>
</evidence>
<dbReference type="GO" id="GO:0005694">
    <property type="term" value="C:chromosome"/>
    <property type="evidence" value="ECO:0007669"/>
    <property type="project" value="UniProtKB-ARBA"/>
</dbReference>
<evidence type="ECO:0000256" key="2">
    <source>
        <dbReference type="ARBA" id="ARBA00022723"/>
    </source>
</evidence>
<keyword evidence="4 7" id="KW-0863">Zinc-finger</keyword>
<dbReference type="GeneID" id="116305447"/>
<evidence type="ECO:0000259" key="9">
    <source>
        <dbReference type="PROSITE" id="PS50157"/>
    </source>
</evidence>
<dbReference type="Gene3D" id="3.30.160.60">
    <property type="entry name" value="Classic Zinc Finger"/>
    <property type="match status" value="6"/>
</dbReference>
<gene>
    <name evidence="11" type="primary">LOC116305447</name>
</gene>
<feature type="domain" description="C2H2-type" evidence="9">
    <location>
        <begin position="227"/>
        <end position="254"/>
    </location>
</feature>
<dbReference type="InterPro" id="IPR036236">
    <property type="entry name" value="Znf_C2H2_sf"/>
</dbReference>
<dbReference type="SMART" id="SM00355">
    <property type="entry name" value="ZnF_C2H2"/>
    <property type="match status" value="6"/>
</dbReference>
<dbReference type="FunFam" id="3.30.160.60:FF:000624">
    <property type="entry name" value="zinc finger protein 697"/>
    <property type="match status" value="1"/>
</dbReference>
<dbReference type="FunFam" id="3.30.160.60:FF:001732">
    <property type="entry name" value="Zgc:162936"/>
    <property type="match status" value="1"/>
</dbReference>
<dbReference type="SUPFAM" id="SSF57667">
    <property type="entry name" value="beta-beta-alpha zinc fingers"/>
    <property type="match status" value="4"/>
</dbReference>
<organism evidence="10 11">
    <name type="scientific">Actinia tenebrosa</name>
    <name type="common">Australian red waratah sea anemone</name>
    <dbReference type="NCBI Taxonomy" id="6105"/>
    <lineage>
        <taxon>Eukaryota</taxon>
        <taxon>Metazoa</taxon>
        <taxon>Cnidaria</taxon>
        <taxon>Anthozoa</taxon>
        <taxon>Hexacorallia</taxon>
        <taxon>Actiniaria</taxon>
        <taxon>Actiniidae</taxon>
        <taxon>Actinia</taxon>
    </lineage>
</organism>
<dbReference type="GO" id="GO:0005634">
    <property type="term" value="C:nucleus"/>
    <property type="evidence" value="ECO:0007669"/>
    <property type="project" value="UniProtKB-SubCell"/>
</dbReference>
<feature type="domain" description="C2H2-type" evidence="9">
    <location>
        <begin position="283"/>
        <end position="310"/>
    </location>
</feature>
<dbReference type="InParanoid" id="A0A6P8IZM4"/>
<comment type="subcellular location">
    <subcellularLocation>
        <location evidence="1">Nucleus</location>
    </subcellularLocation>
</comment>
<dbReference type="GO" id="GO:0000977">
    <property type="term" value="F:RNA polymerase II transcription regulatory region sequence-specific DNA binding"/>
    <property type="evidence" value="ECO:0007669"/>
    <property type="project" value="TreeGrafter"/>
</dbReference>
<dbReference type="PANTHER" id="PTHR14196">
    <property type="entry name" value="ODD-SKIPPED - RELATED"/>
    <property type="match status" value="1"/>
</dbReference>
<name>A0A6P8IZM4_ACTTE</name>
<dbReference type="GO" id="GO:0000981">
    <property type="term" value="F:DNA-binding transcription factor activity, RNA polymerase II-specific"/>
    <property type="evidence" value="ECO:0007669"/>
    <property type="project" value="TreeGrafter"/>
</dbReference>
<feature type="domain" description="C2H2-type" evidence="9">
    <location>
        <begin position="255"/>
        <end position="282"/>
    </location>
</feature>